<dbReference type="InterPro" id="IPR011712">
    <property type="entry name" value="Sig_transdc_His_kin_sub3_dim/P"/>
</dbReference>
<evidence type="ECO:0008006" key="9">
    <source>
        <dbReference type="Google" id="ProtNLM"/>
    </source>
</evidence>
<feature type="domain" description="Histidine kinase/HSP90-like ATPase" evidence="6">
    <location>
        <begin position="678"/>
        <end position="770"/>
    </location>
</feature>
<keyword evidence="1" id="KW-0808">Transferase</keyword>
<dbReference type="InterPro" id="IPR050482">
    <property type="entry name" value="Sensor_HK_TwoCompSys"/>
</dbReference>
<evidence type="ECO:0000259" key="5">
    <source>
        <dbReference type="SMART" id="SM00065"/>
    </source>
</evidence>
<keyword evidence="3" id="KW-0902">Two-component regulatory system</keyword>
<reference evidence="7 8" key="1">
    <citation type="submission" date="2018-03" db="EMBL/GenBank/DDBJ databases">
        <title>The ancient ancestry and fast evolution of plastids.</title>
        <authorList>
            <person name="Moore K.R."/>
            <person name="Magnabosco C."/>
            <person name="Momper L."/>
            <person name="Gold D.A."/>
            <person name="Bosak T."/>
            <person name="Fournier G.P."/>
        </authorList>
    </citation>
    <scope>NUCLEOTIDE SEQUENCE [LARGE SCALE GENOMIC DNA]</scope>
    <source>
        <strain evidence="7 8">CCALA 037</strain>
    </source>
</reference>
<dbReference type="Pfam" id="PF01590">
    <property type="entry name" value="GAF"/>
    <property type="match status" value="1"/>
</dbReference>
<gene>
    <name evidence="7" type="ORF">C7B77_04780</name>
</gene>
<dbReference type="SMART" id="SM00065">
    <property type="entry name" value="GAF"/>
    <property type="match status" value="3"/>
</dbReference>
<comment type="caution">
    <text evidence="7">The sequence shown here is derived from an EMBL/GenBank/DDBJ whole genome shotgun (WGS) entry which is preliminary data.</text>
</comment>
<feature type="domain" description="GAF" evidence="5">
    <location>
        <begin position="56"/>
        <end position="218"/>
    </location>
</feature>
<dbReference type="OrthoDB" id="447151at2"/>
<dbReference type="PANTHER" id="PTHR24421">
    <property type="entry name" value="NITRATE/NITRITE SENSOR PROTEIN NARX-RELATED"/>
    <property type="match status" value="1"/>
</dbReference>
<dbReference type="Gene3D" id="1.20.5.1930">
    <property type="match status" value="1"/>
</dbReference>
<dbReference type="AlphaFoldDB" id="A0A2T1GKU2"/>
<dbReference type="InterPro" id="IPR029016">
    <property type="entry name" value="GAF-like_dom_sf"/>
</dbReference>
<evidence type="ECO:0000259" key="6">
    <source>
        <dbReference type="SMART" id="SM00387"/>
    </source>
</evidence>
<evidence type="ECO:0000256" key="4">
    <source>
        <dbReference type="SAM" id="MobiDB-lite"/>
    </source>
</evidence>
<evidence type="ECO:0000313" key="7">
    <source>
        <dbReference type="EMBL" id="PSB58447.1"/>
    </source>
</evidence>
<dbReference type="Pfam" id="PF07730">
    <property type="entry name" value="HisKA_3"/>
    <property type="match status" value="1"/>
</dbReference>
<dbReference type="InterPro" id="IPR003018">
    <property type="entry name" value="GAF"/>
</dbReference>
<dbReference type="SMART" id="SM00387">
    <property type="entry name" value="HATPase_c"/>
    <property type="match status" value="1"/>
</dbReference>
<evidence type="ECO:0000313" key="8">
    <source>
        <dbReference type="Proteomes" id="UP000238937"/>
    </source>
</evidence>
<feature type="region of interest" description="Disordered" evidence="4">
    <location>
        <begin position="1"/>
        <end position="23"/>
    </location>
</feature>
<accession>A0A2T1GKU2</accession>
<keyword evidence="8" id="KW-1185">Reference proteome</keyword>
<dbReference type="Gene3D" id="3.30.565.10">
    <property type="entry name" value="Histidine kinase-like ATPase, C-terminal domain"/>
    <property type="match status" value="1"/>
</dbReference>
<dbReference type="GO" id="GO:0016020">
    <property type="term" value="C:membrane"/>
    <property type="evidence" value="ECO:0007669"/>
    <property type="project" value="InterPro"/>
</dbReference>
<dbReference type="Proteomes" id="UP000238937">
    <property type="component" value="Unassembled WGS sequence"/>
</dbReference>
<dbReference type="SUPFAM" id="SSF55781">
    <property type="entry name" value="GAF domain-like"/>
    <property type="match status" value="3"/>
</dbReference>
<keyword evidence="2" id="KW-0418">Kinase</keyword>
<organism evidence="7 8">
    <name type="scientific">Chamaesiphon polymorphus CCALA 037</name>
    <dbReference type="NCBI Taxonomy" id="2107692"/>
    <lineage>
        <taxon>Bacteria</taxon>
        <taxon>Bacillati</taxon>
        <taxon>Cyanobacteriota</taxon>
        <taxon>Cyanophyceae</taxon>
        <taxon>Gomontiellales</taxon>
        <taxon>Chamaesiphonaceae</taxon>
        <taxon>Chamaesiphon</taxon>
    </lineage>
</organism>
<dbReference type="InterPro" id="IPR036890">
    <property type="entry name" value="HATPase_C_sf"/>
</dbReference>
<proteinExistence type="predicted"/>
<feature type="domain" description="GAF" evidence="5">
    <location>
        <begin position="421"/>
        <end position="566"/>
    </location>
</feature>
<dbReference type="SUPFAM" id="SSF55874">
    <property type="entry name" value="ATPase domain of HSP90 chaperone/DNA topoisomerase II/histidine kinase"/>
    <property type="match status" value="1"/>
</dbReference>
<name>A0A2T1GKU2_9CYAN</name>
<evidence type="ECO:0000256" key="2">
    <source>
        <dbReference type="ARBA" id="ARBA00022777"/>
    </source>
</evidence>
<protein>
    <recommendedName>
        <fullName evidence="9">Histidine kinase domain-containing protein</fullName>
    </recommendedName>
</protein>
<evidence type="ECO:0000256" key="3">
    <source>
        <dbReference type="ARBA" id="ARBA00023012"/>
    </source>
</evidence>
<dbReference type="PANTHER" id="PTHR24421:SF62">
    <property type="entry name" value="SENSORY TRANSDUCTION HISTIDINE KINASE"/>
    <property type="match status" value="1"/>
</dbReference>
<dbReference type="EMBL" id="PVWO01000035">
    <property type="protein sequence ID" value="PSB58447.1"/>
    <property type="molecule type" value="Genomic_DNA"/>
</dbReference>
<evidence type="ECO:0000256" key="1">
    <source>
        <dbReference type="ARBA" id="ARBA00022679"/>
    </source>
</evidence>
<dbReference type="InterPro" id="IPR003594">
    <property type="entry name" value="HATPase_dom"/>
</dbReference>
<dbReference type="GO" id="GO:0046983">
    <property type="term" value="F:protein dimerization activity"/>
    <property type="evidence" value="ECO:0007669"/>
    <property type="project" value="InterPro"/>
</dbReference>
<dbReference type="CDD" id="cd16917">
    <property type="entry name" value="HATPase_UhpB-NarQ-NarX-like"/>
    <property type="match status" value="1"/>
</dbReference>
<dbReference type="GO" id="GO:0000155">
    <property type="term" value="F:phosphorelay sensor kinase activity"/>
    <property type="evidence" value="ECO:0007669"/>
    <property type="project" value="InterPro"/>
</dbReference>
<dbReference type="Pfam" id="PF02518">
    <property type="entry name" value="HATPase_c"/>
    <property type="match status" value="1"/>
</dbReference>
<dbReference type="Gene3D" id="3.30.450.40">
    <property type="match status" value="3"/>
</dbReference>
<feature type="domain" description="GAF" evidence="5">
    <location>
        <begin position="247"/>
        <end position="413"/>
    </location>
</feature>
<sequence>MASVAEVKTMSTQPQKSPSPPKITAEQEVYDRMINRQDRLLEASAKATSVLLTVENFDEAIDTALQIIAEGADCDRLNVLEGNFDAASDPSSTVPTYHTAIYEWARPGMIRQMDCPEAARIPSAGIEAFLERYYLNGDGFGGLLAAWVEPLRSAYAAVRVQSSYSVPIRVKGQWWGVLCLNYCRAAIEIGAAEVAVLRSIADCIGSAIDRDRSQKIMLQAEQVRVAELAKANHVLDRTVDLLATDPDLNRFLDYVLKAFAEQFDAPLIQYWENPEPGDVAYLRLAYSNGQILTAAELPNDCLVTGIPVQHELDGYGNFQTRQRYYVIEDIPTDPIELALFSPLNFDLEKWCTEHGIRKMINIALGWSKKLTNSLLLYFPSGRHLSGQQIELMCALAQQVTLAIQLTQLAEIKQSEAIARAQERAARESVAELVKANTALKQSLDTLATDPDLDRFIGYTLELIAEQLDAPRIEYWVHSDLEDRTYSYLTYCQGQILKSSDPSAQVGLDVTPFLNIPLKVGNTNIGTLAIYLPTHRTFVGQAIELAHALAQQLTFAIELTRLAEEAQQAALLQERTRMAREIHDTLAQAFGGISMQLQAFDYFAATQPEKAHTHLLSAQALAKDGLAEARRSVWTLYLETSEYEDPARTIAKFIEQTMSRQAVPIDLAIDGSPRPLHPDLGLNLLRIAQESIANALRHAQPQTIQIRLSYSPQNLQMTVRDDGCGFETQSPSPGFGLMGMQQRAARIGATWHLVSQIDRGTSITVTLAHPETP</sequence>